<evidence type="ECO:0000313" key="1">
    <source>
        <dbReference type="EMBL" id="GFZ94675.1"/>
    </source>
</evidence>
<evidence type="ECO:0008006" key="3">
    <source>
        <dbReference type="Google" id="ProtNLM"/>
    </source>
</evidence>
<dbReference type="RefSeq" id="WP_188607038.1">
    <property type="nucleotide sequence ID" value="NZ_BMIC01000013.1"/>
</dbReference>
<gene>
    <name evidence="1" type="ORF">GCM10011531_28030</name>
</gene>
<reference evidence="1 2" key="1">
    <citation type="journal article" date="2014" name="Int. J. Syst. Evol. Microbiol.">
        <title>Complete genome sequence of Corynebacterium casei LMG S-19264T (=DSM 44701T), isolated from a smear-ripened cheese.</title>
        <authorList>
            <consortium name="US DOE Joint Genome Institute (JGI-PGF)"/>
            <person name="Walter F."/>
            <person name="Albersmeier A."/>
            <person name="Kalinowski J."/>
            <person name="Ruckert C."/>
        </authorList>
    </citation>
    <scope>NUCLEOTIDE SEQUENCE [LARGE SCALE GENOMIC DNA]</scope>
    <source>
        <strain evidence="1 2">CGMCC 1.15295</strain>
    </source>
</reference>
<dbReference type="Proteomes" id="UP000598120">
    <property type="component" value="Unassembled WGS sequence"/>
</dbReference>
<evidence type="ECO:0000313" key="2">
    <source>
        <dbReference type="Proteomes" id="UP000598120"/>
    </source>
</evidence>
<sequence>MIRIYIILLIISVGFVSCDGRQNKRESLQKSITEFNTKYTQSQSITFFPKEYTEIVTDSIVSNRVKVSIKNYSSMDETIILASSEKNTNYHRVFESEIVISFSSKAVFSTYISAKEFKLNNINDRFWNNATLEHVWVNQELSTEQTIQLDMSFINPKDKSFKLYRMSIDEKGQKLISLIEQQG</sequence>
<organism evidence="1 2">
    <name type="scientific">Aquaticitalea lipolytica</name>
    <dbReference type="NCBI Taxonomy" id="1247562"/>
    <lineage>
        <taxon>Bacteria</taxon>
        <taxon>Pseudomonadati</taxon>
        <taxon>Bacteroidota</taxon>
        <taxon>Flavobacteriia</taxon>
        <taxon>Flavobacteriales</taxon>
        <taxon>Flavobacteriaceae</taxon>
        <taxon>Aquaticitalea</taxon>
    </lineage>
</organism>
<dbReference type="EMBL" id="BMIC01000013">
    <property type="protein sequence ID" value="GFZ94675.1"/>
    <property type="molecule type" value="Genomic_DNA"/>
</dbReference>
<proteinExistence type="predicted"/>
<accession>A0A8J2XIA3</accession>
<comment type="caution">
    <text evidence="1">The sequence shown here is derived from an EMBL/GenBank/DDBJ whole genome shotgun (WGS) entry which is preliminary data.</text>
</comment>
<dbReference type="PROSITE" id="PS51257">
    <property type="entry name" value="PROKAR_LIPOPROTEIN"/>
    <property type="match status" value="1"/>
</dbReference>
<dbReference type="AlphaFoldDB" id="A0A8J2XIA3"/>
<keyword evidence="2" id="KW-1185">Reference proteome</keyword>
<name>A0A8J2XIA3_9FLAO</name>
<protein>
    <recommendedName>
        <fullName evidence="3">Lipoprotein</fullName>
    </recommendedName>
</protein>